<gene>
    <name evidence="10" type="ORF">GH741_12910</name>
</gene>
<dbReference type="PANTHER" id="PTHR33932">
    <property type="entry name" value="NA(+)/H(+) ANTIPORTER SUBUNIT B"/>
    <property type="match status" value="1"/>
</dbReference>
<comment type="caution">
    <text evidence="10">The sequence shown here is derived from an EMBL/GenBank/DDBJ whole genome shotgun (WGS) entry which is preliminary data.</text>
</comment>
<accession>A0A6A8DIK4</accession>
<evidence type="ECO:0000313" key="10">
    <source>
        <dbReference type="EMBL" id="MRH43581.1"/>
    </source>
</evidence>
<dbReference type="GO" id="GO:0005886">
    <property type="term" value="C:plasma membrane"/>
    <property type="evidence" value="ECO:0007669"/>
    <property type="project" value="UniProtKB-SubCell"/>
</dbReference>
<keyword evidence="5 7" id="KW-1133">Transmembrane helix</keyword>
<feature type="transmembrane region" description="Helical" evidence="7">
    <location>
        <begin position="12"/>
        <end position="32"/>
    </location>
</feature>
<keyword evidence="11" id="KW-1185">Reference proteome</keyword>
<evidence type="ECO:0000256" key="1">
    <source>
        <dbReference type="ARBA" id="ARBA00004651"/>
    </source>
</evidence>
<dbReference type="OrthoDB" id="9798859at2"/>
<organism evidence="10 11">
    <name type="scientific">Aquibacillus halophilus</name>
    <dbReference type="NCBI Taxonomy" id="930132"/>
    <lineage>
        <taxon>Bacteria</taxon>
        <taxon>Bacillati</taxon>
        <taxon>Bacillota</taxon>
        <taxon>Bacilli</taxon>
        <taxon>Bacillales</taxon>
        <taxon>Bacillaceae</taxon>
        <taxon>Aquibacillus</taxon>
    </lineage>
</organism>
<dbReference type="PANTHER" id="PTHR33932:SF4">
    <property type="entry name" value="NA(+)_H(+) ANTIPORTER SUBUNIT B"/>
    <property type="match status" value="1"/>
</dbReference>
<proteinExistence type="inferred from homology"/>
<evidence type="ECO:0000259" key="8">
    <source>
        <dbReference type="Pfam" id="PF04039"/>
    </source>
</evidence>
<name>A0A6A8DIK4_9BACI</name>
<feature type="transmembrane region" description="Helical" evidence="7">
    <location>
        <begin position="136"/>
        <end position="155"/>
    </location>
</feature>
<sequence>MSKINERLKKLHTIALVVALAVFLLVVVYEIHNLDNNSKRYLSEHYISEGVRETGAINLVTSVLYDYRAFDTLGEATVILTAAAILSLLVPVSKATMLGTKFSIIVYQTTKFSIPFLAVLGVHLIFFGHLSPGGGFVGGVVLSIIPILLTITYGVEFSESKLKPAKKKLVEDIGAIGFILLGLLGVVTGSNFLANGQANFGPGNTGELISAGLIPYLNVMIGIKVGAGLAIIFNSLIKEK</sequence>
<feature type="transmembrane region" description="Helical" evidence="7">
    <location>
        <begin position="214"/>
        <end position="237"/>
    </location>
</feature>
<reference evidence="10" key="1">
    <citation type="submission" date="2019-11" db="EMBL/GenBank/DDBJ databases">
        <authorList>
            <person name="Li J."/>
        </authorList>
    </citation>
    <scope>NUCLEOTIDE SEQUENCE</scope>
    <source>
        <strain evidence="10">B6B</strain>
    </source>
</reference>
<evidence type="ECO:0000256" key="3">
    <source>
        <dbReference type="ARBA" id="ARBA00022475"/>
    </source>
</evidence>
<feature type="domain" description="MrpA C-terminal/MbhE" evidence="9">
    <location>
        <begin position="14"/>
        <end position="88"/>
    </location>
</feature>
<protein>
    <submittedName>
        <fullName evidence="10">Sodium:proton antiporter</fullName>
    </submittedName>
</protein>
<evidence type="ECO:0000313" key="11">
    <source>
        <dbReference type="Proteomes" id="UP000799092"/>
    </source>
</evidence>
<keyword evidence="4 7" id="KW-0812">Transmembrane</keyword>
<dbReference type="InterPro" id="IPR007182">
    <property type="entry name" value="MnhB"/>
</dbReference>
<evidence type="ECO:0000256" key="2">
    <source>
        <dbReference type="ARBA" id="ARBA00009425"/>
    </source>
</evidence>
<feature type="transmembrane region" description="Helical" evidence="7">
    <location>
        <begin position="175"/>
        <end position="194"/>
    </location>
</feature>
<dbReference type="Proteomes" id="UP000799092">
    <property type="component" value="Unassembled WGS sequence"/>
</dbReference>
<dbReference type="RefSeq" id="WP_153737209.1">
    <property type="nucleotide sequence ID" value="NZ_WJNG01000010.1"/>
</dbReference>
<evidence type="ECO:0000256" key="6">
    <source>
        <dbReference type="ARBA" id="ARBA00023136"/>
    </source>
</evidence>
<dbReference type="AlphaFoldDB" id="A0A6A8DIK4"/>
<dbReference type="InterPro" id="IPR046806">
    <property type="entry name" value="MrpA_C/MbhE"/>
</dbReference>
<dbReference type="Pfam" id="PF04039">
    <property type="entry name" value="MnhB"/>
    <property type="match status" value="1"/>
</dbReference>
<keyword evidence="3" id="KW-1003">Cell membrane</keyword>
<keyword evidence="6 7" id="KW-0472">Membrane</keyword>
<feature type="transmembrane region" description="Helical" evidence="7">
    <location>
        <begin position="112"/>
        <end position="130"/>
    </location>
</feature>
<evidence type="ECO:0000256" key="7">
    <source>
        <dbReference type="SAM" id="Phobius"/>
    </source>
</evidence>
<evidence type="ECO:0000256" key="4">
    <source>
        <dbReference type="ARBA" id="ARBA00022692"/>
    </source>
</evidence>
<feature type="domain" description="Na+/H+ antiporter MnhB subunit-related protein" evidence="8">
    <location>
        <begin position="107"/>
        <end position="229"/>
    </location>
</feature>
<dbReference type="Pfam" id="PF20501">
    <property type="entry name" value="MbhE"/>
    <property type="match status" value="1"/>
</dbReference>
<dbReference type="InterPro" id="IPR050622">
    <property type="entry name" value="CPA3_antiporter_subunitB"/>
</dbReference>
<evidence type="ECO:0000259" key="9">
    <source>
        <dbReference type="Pfam" id="PF20501"/>
    </source>
</evidence>
<comment type="similarity">
    <text evidence="2">Belongs to the CPA3 antiporters (TC 2.A.63) subunit B family.</text>
</comment>
<comment type="subcellular location">
    <subcellularLocation>
        <location evidence="1">Cell membrane</location>
        <topology evidence="1">Multi-pass membrane protein</topology>
    </subcellularLocation>
</comment>
<dbReference type="EMBL" id="WJNG01000010">
    <property type="protein sequence ID" value="MRH43581.1"/>
    <property type="molecule type" value="Genomic_DNA"/>
</dbReference>
<feature type="transmembrane region" description="Helical" evidence="7">
    <location>
        <begin position="73"/>
        <end position="92"/>
    </location>
</feature>
<evidence type="ECO:0000256" key="5">
    <source>
        <dbReference type="ARBA" id="ARBA00022989"/>
    </source>
</evidence>